<evidence type="ECO:0000256" key="2">
    <source>
        <dbReference type="SAM" id="SignalP"/>
    </source>
</evidence>
<comment type="caution">
    <text evidence="4">The sequence shown here is derived from an EMBL/GenBank/DDBJ whole genome shotgun (WGS) entry which is preliminary data.</text>
</comment>
<gene>
    <name evidence="4" type="primary">porU</name>
    <name evidence="4" type="ORF">HU137_01795</name>
</gene>
<dbReference type="Gene3D" id="2.60.40.4070">
    <property type="match status" value="1"/>
</dbReference>
<dbReference type="Pfam" id="PF01364">
    <property type="entry name" value="Peptidase_C25"/>
    <property type="match status" value="1"/>
</dbReference>
<evidence type="ECO:0000256" key="1">
    <source>
        <dbReference type="ARBA" id="ARBA00022729"/>
    </source>
</evidence>
<dbReference type="Proteomes" id="UP000552241">
    <property type="component" value="Unassembled WGS sequence"/>
</dbReference>
<name>A0A838ZRT0_9FLAO</name>
<dbReference type="Gene3D" id="3.40.50.10390">
    <property type="entry name" value="Gingipain r, domain 1"/>
    <property type="match status" value="1"/>
</dbReference>
<dbReference type="InterPro" id="IPR029030">
    <property type="entry name" value="Caspase-like_dom_sf"/>
</dbReference>
<keyword evidence="1 2" id="KW-0732">Signal</keyword>
<keyword evidence="5" id="KW-1185">Reference proteome</keyword>
<protein>
    <submittedName>
        <fullName evidence="4">Type IX secretion system sortase PorU</fullName>
    </submittedName>
</protein>
<dbReference type="GO" id="GO:0006508">
    <property type="term" value="P:proteolysis"/>
    <property type="evidence" value="ECO:0007669"/>
    <property type="project" value="InterPro"/>
</dbReference>
<evidence type="ECO:0000313" key="5">
    <source>
        <dbReference type="Proteomes" id="UP000552241"/>
    </source>
</evidence>
<reference evidence="4 5" key="1">
    <citation type="submission" date="2020-07" db="EMBL/GenBank/DDBJ databases">
        <title>Moheibacter lacus sp. nov., a member of the family Flavobacteriaceae isolated from freshwater lake sediment.</title>
        <authorList>
            <person name="Liu Y."/>
        </authorList>
    </citation>
    <scope>NUCLEOTIDE SEQUENCE [LARGE SCALE GENOMIC DNA]</scope>
    <source>
        <strain evidence="4 5">BDHS18</strain>
    </source>
</reference>
<feature type="domain" description="Gingipain" evidence="3">
    <location>
        <begin position="519"/>
        <end position="902"/>
    </location>
</feature>
<accession>A0A838ZRT0</accession>
<dbReference type="GO" id="GO:0008234">
    <property type="term" value="F:cysteine-type peptidase activity"/>
    <property type="evidence" value="ECO:0007669"/>
    <property type="project" value="InterPro"/>
</dbReference>
<dbReference type="CDD" id="cd02258">
    <property type="entry name" value="Peptidase_C25_N"/>
    <property type="match status" value="1"/>
</dbReference>
<dbReference type="RefSeq" id="WP_182042094.1">
    <property type="nucleotide sequence ID" value="NZ_JACDZE010000001.1"/>
</dbReference>
<sequence length="1291" mass="143669">MKKYLLFLLFLSLLNSSAQTVRIEWQGVKSHEKGPDNISRLPFFSNPGYSARENLPRYSYSEETDGWKNISIQNIQFENLSANERGELNVEKIPNQLEYKAKVSQAGGRFFVSVSMIPFVKENNQIKKVTSFQIVSQAGKSSDMGTDDVFDPATTSALRSGNWYKIRVAKSGVFRLDKSFFDANGIPTNFNPLTLKIYGNGGKQLNENPGDFRYGALQENAIQFIGEEDGSFDNGDFILFYAQGPHDWFRLPDSTLENLRHKFNQYADHAYYFITFGGNEGKRVQDQSIEGNPVQTFSQYDDYQFYEKDSLSVNQVGKQWVGESFNVEPSQSFTLNGNGAASGTVYALCQMIGKNAANVNFNVSVNGVSAGSQSFSGGDFVSRATNESIATSGNTFNFTVTSNNSSNPASFVFLDYLEVRYRANLNFNGTQMNFRQLQNLNDGSVYGFALSGASKVWNISDHTTAMNVTNAGGIFKYQSNSPYFLNEFVAFNEAAAFTEIEFVGNVANQNLRSYTDVEYVIVAHPNFLSEASRLANFRIMNDGVKAIVVTTDQVYNDFSSGAPDISAIRDFFKHLRDTGNPLKYVLMMGGASFDYKDRVVDNTNYVPAYISFNSANLDASFVSDDFFAMLDDTDVLLGNVRQAVEYETSNSNEMDIAIGRMPAHSLEEAKLMVDKTLAYYEKLTGQGSSFGDWKTRFLLIVDDDLSGSVPFHANIENSSATFIENNISYATLRKGYLDSFVEESTSAGPRYPQVNQIIGNGFNLGTALIVYFGHGGPRSWSQERVITYEEINNFSNFSGLYSRLPVVMTITCEFTVWDLNYLPSAGVYMYKAPQGGASAMLTTSRPVGTYFGGVFNENVIEEVLEVQGDQYQSLGQALTNAKVMDSSGYNLSVNLLGDPMMSIARPPRQIKITKINGEDADTFDGVLRAMDFVEIEGEVLDENGTMRDNSFNGKANGVLFDKPVNKSTLNNNGWGTSVTPQVMDYQEQINSIFKGGTNVTYGQFKFQFYIPKDINYEIGDGKFTVYAHNNVIDGVTTKTVKVGDQNPEGLNDDDGPTIGLYMNNLNFVDGGITNRNPYLLACLVDSSGINTSGIAIGHDITGVLDQNVEGTYVLNEYYEGGDNNPCTNPQVLDYQKGQVMYRLNSLELGNHQIVFKAWDINNNSSEQTLDFVVMEEGSDHIHIEKLLNWPNPFTNQTYFHFEHNCDTELEVMVQIFTISGKLVKTIRQTVSAEPWREGYRTGRFAIPWDGLDDFGDKIGKGVYIYRVTARGVNPETCKGSATAIEKLVILK</sequence>
<organism evidence="4 5">
    <name type="scientific">Moheibacter lacus</name>
    <dbReference type="NCBI Taxonomy" id="2745851"/>
    <lineage>
        <taxon>Bacteria</taxon>
        <taxon>Pseudomonadati</taxon>
        <taxon>Bacteroidota</taxon>
        <taxon>Flavobacteriia</taxon>
        <taxon>Flavobacteriales</taxon>
        <taxon>Weeksellaceae</taxon>
        <taxon>Moheibacter</taxon>
    </lineage>
</organism>
<dbReference type="Gene3D" id="3.40.50.1460">
    <property type="match status" value="1"/>
</dbReference>
<dbReference type="NCBIfam" id="NF033707">
    <property type="entry name" value="T9SS_sortase"/>
    <property type="match status" value="1"/>
</dbReference>
<feature type="signal peptide" evidence="2">
    <location>
        <begin position="1"/>
        <end position="18"/>
    </location>
</feature>
<dbReference type="InterPro" id="IPR001769">
    <property type="entry name" value="Gingipain"/>
</dbReference>
<proteinExistence type="predicted"/>
<dbReference type="SUPFAM" id="SSF52129">
    <property type="entry name" value="Caspase-like"/>
    <property type="match status" value="1"/>
</dbReference>
<feature type="chain" id="PRO_5032298213" evidence="2">
    <location>
        <begin position="19"/>
        <end position="1291"/>
    </location>
</feature>
<evidence type="ECO:0000313" key="4">
    <source>
        <dbReference type="EMBL" id="MBA5628499.1"/>
    </source>
</evidence>
<dbReference type="InterPro" id="IPR029031">
    <property type="entry name" value="Gingipain_N_sf"/>
</dbReference>
<dbReference type="EMBL" id="JACDZE010000001">
    <property type="protein sequence ID" value="MBA5628499.1"/>
    <property type="molecule type" value="Genomic_DNA"/>
</dbReference>
<evidence type="ECO:0000259" key="3">
    <source>
        <dbReference type="Pfam" id="PF01364"/>
    </source>
</evidence>